<dbReference type="Gene3D" id="3.30.750.24">
    <property type="entry name" value="STAS domain"/>
    <property type="match status" value="1"/>
</dbReference>
<sequence>MAVTQSSVSHSFNGENNTSSIAVKGRFDFSLHQQFRESYEREGKSTRYVVDLNETTYMDSSALGMLLLLRDHAGGENADITLSNISSDVRKILAISNFDKLFKIP</sequence>
<dbReference type="InterPro" id="IPR002645">
    <property type="entry name" value="STAS_dom"/>
</dbReference>
<gene>
    <name evidence="2" type="ORF">RI108_08365</name>
</gene>
<dbReference type="CDD" id="cd07043">
    <property type="entry name" value="STAS_anti-anti-sigma_factors"/>
    <property type="match status" value="1"/>
</dbReference>
<evidence type="ECO:0000313" key="2">
    <source>
        <dbReference type="EMBL" id="WNC11409.1"/>
    </source>
</evidence>
<dbReference type="GO" id="GO:0043856">
    <property type="term" value="F:anti-sigma factor antagonist activity"/>
    <property type="evidence" value="ECO:0007669"/>
    <property type="project" value="TreeGrafter"/>
</dbReference>
<reference evidence="2" key="1">
    <citation type="submission" date="2023-09" db="EMBL/GenBank/DDBJ databases">
        <title>First report of Pseudomonas coleopterorum DJ13 causing leaf spot on Rhododendron pulchrum Sweet in China.</title>
        <authorList>
            <person name="Zhang Y."/>
        </authorList>
    </citation>
    <scope>NUCLEOTIDE SEQUENCE</scope>
    <source>
        <strain evidence="2">DJ13</strain>
    </source>
</reference>
<accession>A0AAJ6M2J7</accession>
<dbReference type="Pfam" id="PF01740">
    <property type="entry name" value="STAS"/>
    <property type="match status" value="1"/>
</dbReference>
<dbReference type="PANTHER" id="PTHR33495:SF15">
    <property type="entry name" value="STAS DOMAIN-CONTAINING PROTEIN"/>
    <property type="match status" value="1"/>
</dbReference>
<evidence type="ECO:0000259" key="1">
    <source>
        <dbReference type="PROSITE" id="PS50801"/>
    </source>
</evidence>
<dbReference type="RefSeq" id="WP_090359195.1">
    <property type="nucleotide sequence ID" value="NZ_CP134081.1"/>
</dbReference>
<dbReference type="PROSITE" id="PS50801">
    <property type="entry name" value="STAS"/>
    <property type="match status" value="1"/>
</dbReference>
<dbReference type="EMBL" id="CP134081">
    <property type="protein sequence ID" value="WNC11409.1"/>
    <property type="molecule type" value="Genomic_DNA"/>
</dbReference>
<dbReference type="PANTHER" id="PTHR33495">
    <property type="entry name" value="ANTI-SIGMA FACTOR ANTAGONIST TM_1081-RELATED-RELATED"/>
    <property type="match status" value="1"/>
</dbReference>
<dbReference type="Proteomes" id="UP001258207">
    <property type="component" value="Chromosome"/>
</dbReference>
<feature type="domain" description="STAS" evidence="1">
    <location>
        <begin position="21"/>
        <end position="105"/>
    </location>
</feature>
<organism evidence="2 3">
    <name type="scientific">Pseudomonas coleopterorum</name>
    <dbReference type="NCBI Taxonomy" id="1605838"/>
    <lineage>
        <taxon>Bacteria</taxon>
        <taxon>Pseudomonadati</taxon>
        <taxon>Pseudomonadota</taxon>
        <taxon>Gammaproteobacteria</taxon>
        <taxon>Pseudomonadales</taxon>
        <taxon>Pseudomonadaceae</taxon>
        <taxon>Pseudomonas</taxon>
    </lineage>
</organism>
<proteinExistence type="predicted"/>
<name>A0AAJ6M2J7_9PSED</name>
<dbReference type="SUPFAM" id="SSF52091">
    <property type="entry name" value="SpoIIaa-like"/>
    <property type="match status" value="1"/>
</dbReference>
<dbReference type="InterPro" id="IPR036513">
    <property type="entry name" value="STAS_dom_sf"/>
</dbReference>
<dbReference type="AlphaFoldDB" id="A0AAJ6M2J7"/>
<protein>
    <submittedName>
        <fullName evidence="2">STAS domain-containing protein</fullName>
    </submittedName>
</protein>
<evidence type="ECO:0000313" key="3">
    <source>
        <dbReference type="Proteomes" id="UP001258207"/>
    </source>
</evidence>